<feature type="compositionally biased region" description="Basic and acidic residues" evidence="1">
    <location>
        <begin position="83"/>
        <end position="92"/>
    </location>
</feature>
<feature type="region of interest" description="Disordered" evidence="1">
    <location>
        <begin position="148"/>
        <end position="173"/>
    </location>
</feature>
<gene>
    <name evidence="2" type="ORF">CDD81_1061</name>
</gene>
<feature type="compositionally biased region" description="Polar residues" evidence="1">
    <location>
        <begin position="845"/>
        <end position="855"/>
    </location>
</feature>
<keyword evidence="3" id="KW-1185">Reference proteome</keyword>
<feature type="compositionally biased region" description="Basic and acidic residues" evidence="1">
    <location>
        <begin position="1005"/>
        <end position="1015"/>
    </location>
</feature>
<feature type="compositionally biased region" description="Low complexity" evidence="1">
    <location>
        <begin position="1098"/>
        <end position="1116"/>
    </location>
</feature>
<protein>
    <submittedName>
        <fullName evidence="2">Uncharacterized protein</fullName>
    </submittedName>
</protein>
<feature type="region of interest" description="Disordered" evidence="1">
    <location>
        <begin position="444"/>
        <end position="534"/>
    </location>
</feature>
<name>A0A2C5Y0I8_9HYPO</name>
<feature type="compositionally biased region" description="Low complexity" evidence="1">
    <location>
        <begin position="798"/>
        <end position="807"/>
    </location>
</feature>
<reference evidence="2 3" key="1">
    <citation type="submission" date="2017-06" db="EMBL/GenBank/DDBJ databases">
        <title>Ant-infecting Ophiocordyceps genomes reveal a high diversity of potential behavioral manipulation genes and a possible major role for enterotoxins.</title>
        <authorList>
            <person name="De Bekker C."/>
            <person name="Evans H.C."/>
            <person name="Brachmann A."/>
            <person name="Hughes D.P."/>
        </authorList>
    </citation>
    <scope>NUCLEOTIDE SEQUENCE [LARGE SCALE GENOMIC DNA]</scope>
    <source>
        <strain evidence="2 3">Map64</strain>
    </source>
</reference>
<feature type="compositionally biased region" description="Basic and acidic residues" evidence="1">
    <location>
        <begin position="1049"/>
        <end position="1068"/>
    </location>
</feature>
<dbReference type="EMBL" id="NJET01000124">
    <property type="protein sequence ID" value="PHH60900.1"/>
    <property type="molecule type" value="Genomic_DNA"/>
</dbReference>
<proteinExistence type="predicted"/>
<feature type="region of interest" description="Disordered" evidence="1">
    <location>
        <begin position="241"/>
        <end position="421"/>
    </location>
</feature>
<dbReference type="OrthoDB" id="5423926at2759"/>
<feature type="region of interest" description="Disordered" evidence="1">
    <location>
        <begin position="552"/>
        <end position="675"/>
    </location>
</feature>
<accession>A0A2C5Y0I8</accession>
<feature type="region of interest" description="Disordered" evidence="1">
    <location>
        <begin position="1"/>
        <end position="126"/>
    </location>
</feature>
<feature type="compositionally biased region" description="Polar residues" evidence="1">
    <location>
        <begin position="57"/>
        <end position="66"/>
    </location>
</feature>
<feature type="compositionally biased region" description="Gly residues" evidence="1">
    <location>
        <begin position="600"/>
        <end position="629"/>
    </location>
</feature>
<organism evidence="2 3">
    <name type="scientific">Ophiocordyceps australis</name>
    <dbReference type="NCBI Taxonomy" id="1399860"/>
    <lineage>
        <taxon>Eukaryota</taxon>
        <taxon>Fungi</taxon>
        <taxon>Dikarya</taxon>
        <taxon>Ascomycota</taxon>
        <taxon>Pezizomycotina</taxon>
        <taxon>Sordariomycetes</taxon>
        <taxon>Hypocreomycetidae</taxon>
        <taxon>Hypocreales</taxon>
        <taxon>Ophiocordycipitaceae</taxon>
        <taxon>Ophiocordyceps</taxon>
    </lineage>
</organism>
<dbReference type="STRING" id="1399860.A0A2C5Y0I8"/>
<feature type="compositionally biased region" description="Low complexity" evidence="1">
    <location>
        <begin position="24"/>
        <end position="33"/>
    </location>
</feature>
<evidence type="ECO:0000313" key="3">
    <source>
        <dbReference type="Proteomes" id="UP000226192"/>
    </source>
</evidence>
<evidence type="ECO:0000256" key="1">
    <source>
        <dbReference type="SAM" id="MobiDB-lite"/>
    </source>
</evidence>
<feature type="compositionally biased region" description="Low complexity" evidence="1">
    <location>
        <begin position="861"/>
        <end position="875"/>
    </location>
</feature>
<feature type="compositionally biased region" description="Basic and acidic residues" evidence="1">
    <location>
        <begin position="502"/>
        <end position="524"/>
    </location>
</feature>
<feature type="compositionally biased region" description="Polar residues" evidence="1">
    <location>
        <begin position="911"/>
        <end position="920"/>
    </location>
</feature>
<feature type="compositionally biased region" description="Basic and acidic residues" evidence="1">
    <location>
        <begin position="567"/>
        <end position="599"/>
    </location>
</feature>
<evidence type="ECO:0000313" key="2">
    <source>
        <dbReference type="EMBL" id="PHH60900.1"/>
    </source>
</evidence>
<feature type="compositionally biased region" description="Low complexity" evidence="1">
    <location>
        <begin position="889"/>
        <end position="901"/>
    </location>
</feature>
<feature type="region of interest" description="Disordered" evidence="1">
    <location>
        <begin position="701"/>
        <end position="742"/>
    </location>
</feature>
<sequence>MPSLFGSRRYTAPVQPLTRETADPDAATAAASAFMRRGSNASLSSAAAAAALRARPTTPTNVGQVQSRRSHRRSPSTSSLGGRDGKAKKELQRSPSVGSMIERTFRSPSPGREPLPRARNVPPVPSVPTRIAATNGTMAPLNTQPLRTASDRLSNGQGGSWFAGATTGDGTKVKRPDIVIHSCEPRAGSVSPSINFSYPRAMMHSPTPSMEDQTLVYDANSRRMIPRADLIALSQSLDASFEKPRKKKGQQADVGASAPRLAACEQEADDGDASGQALKRKKKKSAKAQSGAPGDGALDGDGSMARPPLVKKPSVVQEEPEIEAQEDDVGDKMDKQASDKTGVGSGQEQKGSSGGGNLQGGSESPGRLARFASRPEQVAVKHEPPPRSISPRKSAMKLGNARGVSPCQDDAEAAGGCLSANKRDDKGLVRKKSARVSWDDRKTVVVGESAPRQEAESPVMASPQPKKAWHSIVSKHVKRESAGLSQDETMGPRPALPQFGSVREKKSKEVEERPLVRPWDKRPESAAGDGTSCDAAVGSALAQDFSSRNAANISKYREPLPANAEAGGKEADSDAEAEAKEGTPRTAQEADKAVEREGQDGGGGGGEAGQGAGAGAGAAGGAAGGGGQGEEAEPALPGGFPGDVEAQAEAQAEAQEEATGTMHDIREEEEETDRCSIYSDACEDLGDVDGPGFMSLDAIVESRGGPRLKKKVQEHAWLRTKSQSPSGDDGSHEAGAADTRDEWEQAKAYWKSLTTEERRRLELEALAEGGDDEGPGQASDEGALDRSYQIQPGSTWDAEAAQRAVAAPQPKMRQSLRGQTADGLRKTMRRPMSAQMSAPRHQHVRTQSAQPQLRRQASDDSVSSFKRSRRASASAHGFPRSMRHASPTPLRGSGRFSLRSLSPPPFRRSSIVSVLSTPGSMRSEPLSPTARPRRRVSSLNPLGRRALKPASSSRFADSSDEDEPGPFSSRFVDSSDDDDDKPSLFGATSGRLKLLPARATSQPPRRPDSPPRRLDSPPPPQDDDSYRPASRRSSIMAILRRRRPSSPKISRDLAESAARRGTRLERTPDQLASIRSTSTHRNRANWPLPDDSDNDNGSAHPTPRPATARPTPSSRPHLFLRRRHTASHDDTAFAPQPRKKFAALRRMFGIDD</sequence>
<feature type="region of interest" description="Disordered" evidence="1">
    <location>
        <begin position="761"/>
        <end position="1138"/>
    </location>
</feature>
<feature type="compositionally biased region" description="Basic residues" evidence="1">
    <location>
        <begin position="467"/>
        <end position="478"/>
    </location>
</feature>
<feature type="compositionally biased region" description="Acidic residues" evidence="1">
    <location>
        <begin position="318"/>
        <end position="329"/>
    </location>
</feature>
<dbReference type="Proteomes" id="UP000226192">
    <property type="component" value="Unassembled WGS sequence"/>
</dbReference>
<dbReference type="AlphaFoldDB" id="A0A2C5Y0I8"/>
<feature type="compositionally biased region" description="Low complexity" evidence="1">
    <location>
        <begin position="41"/>
        <end position="55"/>
    </location>
</feature>
<comment type="caution">
    <text evidence="2">The sequence shown here is derived from an EMBL/GenBank/DDBJ whole genome shotgun (WGS) entry which is preliminary data.</text>
</comment>